<reference evidence="2" key="1">
    <citation type="journal article" date="2019" name="J. ISSAAS">
        <title>Identification of 'Missing Link' Families of Small DNA Tumor Viruses.</title>
        <authorList>
            <person name="Welch N.L."/>
            <person name="Tisza M.J."/>
            <person name="Belford A."/>
            <person name="Pastrana D.V."/>
            <person name="Pang Y.-Y.S."/>
            <person name="Schiller J.T."/>
            <person name="An P."/>
            <person name="Cantalupo P.G."/>
            <person name="Pipas J.M."/>
            <person name="Koda S."/>
            <person name="Subramaniam K."/>
            <person name="Waltzek T.B."/>
            <person name="Bian C."/>
            <person name="Shi Q."/>
            <person name="Ruan Z."/>
            <person name="Ng T.F.-F."/>
            <person name="Starrett G.J."/>
            <person name="Buck C.B."/>
        </authorList>
    </citation>
    <scope>NUCLEOTIDE SEQUENCE</scope>
    <source>
        <strain evidence="2">5205</strain>
    </source>
</reference>
<evidence type="ECO:0000313" key="2">
    <source>
        <dbReference type="EMBL" id="DAC80270.1"/>
    </source>
</evidence>
<evidence type="ECO:0000313" key="3">
    <source>
        <dbReference type="Proteomes" id="UP001236283"/>
    </source>
</evidence>
<evidence type="ECO:0000256" key="1">
    <source>
        <dbReference type="SAM" id="MobiDB-lite"/>
    </source>
</evidence>
<organism evidence="2 3">
    <name type="scientific">Branchiostoma lancelet adintovirus</name>
    <dbReference type="NCBI Taxonomy" id="2597807"/>
    <lineage>
        <taxon>Viruses</taxon>
        <taxon>Varidnaviria</taxon>
        <taxon>Bamfordvirae</taxon>
        <taxon>Preplasmiviricota</taxon>
        <taxon>Polisuviricotina</taxon>
        <taxon>Polintoviricetes</taxon>
        <taxon>Orthopolintovirales</taxon>
        <taxon>Adintoviridae</taxon>
    </lineage>
</organism>
<sequence>MMVYRGRSIQRGYGLGGIFRGLFRSAVPLLKRGAKAVGKQALRSGIDLAQDVFNGQGVKLAAKRRAGELGQRLMSGPQQKRARPGIKLPQPRQSARRVTAGTTKGKQTLKRKNQRKVASFAKATGRGRRTSPDIFD</sequence>
<protein>
    <submittedName>
        <fullName evidence="2">Cupiennin</fullName>
    </submittedName>
</protein>
<dbReference type="EMBL" id="BK010888">
    <property type="protein sequence ID" value="DAC80270.1"/>
    <property type="molecule type" value="Genomic_DNA"/>
</dbReference>
<feature type="region of interest" description="Disordered" evidence="1">
    <location>
        <begin position="71"/>
        <end position="136"/>
    </location>
</feature>
<proteinExistence type="predicted"/>
<name>A0A5H3CKR7_9VIRU</name>
<accession>A0A5H3CKR7</accession>
<dbReference type="Proteomes" id="UP001236283">
    <property type="component" value="Segment"/>
</dbReference>